<reference evidence="2" key="2">
    <citation type="submission" date="2017-02" db="EMBL/GenBank/DDBJ databases">
        <title>Sunflower complete genome.</title>
        <authorList>
            <person name="Langlade N."/>
            <person name="Munos S."/>
        </authorList>
    </citation>
    <scope>NUCLEOTIDE SEQUENCE [LARGE SCALE GENOMIC DNA]</scope>
    <source>
        <tissue evidence="2">Leaves</tissue>
    </source>
</reference>
<reference evidence="1" key="3">
    <citation type="submission" date="2020-06" db="EMBL/GenBank/DDBJ databases">
        <title>Helianthus annuus Genome sequencing and assembly Release 2.</title>
        <authorList>
            <person name="Gouzy J."/>
            <person name="Langlade N."/>
            <person name="Munos S."/>
        </authorList>
    </citation>
    <scope>NUCLEOTIDE SEQUENCE</scope>
    <source>
        <tissue evidence="1">Leaves</tissue>
    </source>
</reference>
<organism evidence="2 3">
    <name type="scientific">Helianthus annuus</name>
    <name type="common">Common sunflower</name>
    <dbReference type="NCBI Taxonomy" id="4232"/>
    <lineage>
        <taxon>Eukaryota</taxon>
        <taxon>Viridiplantae</taxon>
        <taxon>Streptophyta</taxon>
        <taxon>Embryophyta</taxon>
        <taxon>Tracheophyta</taxon>
        <taxon>Spermatophyta</taxon>
        <taxon>Magnoliopsida</taxon>
        <taxon>eudicotyledons</taxon>
        <taxon>Gunneridae</taxon>
        <taxon>Pentapetalae</taxon>
        <taxon>asterids</taxon>
        <taxon>campanulids</taxon>
        <taxon>Asterales</taxon>
        <taxon>Asteraceae</taxon>
        <taxon>Asteroideae</taxon>
        <taxon>Heliantheae alliance</taxon>
        <taxon>Heliantheae</taxon>
        <taxon>Helianthus</taxon>
    </lineage>
</organism>
<accession>A0A251RN77</accession>
<evidence type="ECO:0000313" key="1">
    <source>
        <dbReference type="EMBL" id="KAF5754571.1"/>
    </source>
</evidence>
<evidence type="ECO:0000313" key="3">
    <source>
        <dbReference type="Proteomes" id="UP000215914"/>
    </source>
</evidence>
<dbReference type="Gramene" id="mRNA:HanXRQr2_Chr17g0792791">
    <property type="protein sequence ID" value="mRNA:HanXRQr2_Chr17g0792791"/>
    <property type="gene ID" value="HanXRQr2_Chr17g0792791"/>
</dbReference>
<protein>
    <submittedName>
        <fullName evidence="1">(E)-beta-ocimene synthase</fullName>
        <ecNumber evidence="1">4.2.3.106</ecNumber>
    </submittedName>
</protein>
<reference evidence="1 3" key="1">
    <citation type="journal article" date="2017" name="Nature">
        <title>The sunflower genome provides insights into oil metabolism, flowering and Asterid evolution.</title>
        <authorList>
            <person name="Badouin H."/>
            <person name="Gouzy J."/>
            <person name="Grassa C.J."/>
            <person name="Murat F."/>
            <person name="Staton S.E."/>
            <person name="Cottret L."/>
            <person name="Lelandais-Briere C."/>
            <person name="Owens G.L."/>
            <person name="Carrere S."/>
            <person name="Mayjonade B."/>
            <person name="Legrand L."/>
            <person name="Gill N."/>
            <person name="Kane N.C."/>
            <person name="Bowers J.E."/>
            <person name="Hubner S."/>
            <person name="Bellec A."/>
            <person name="Berard A."/>
            <person name="Berges H."/>
            <person name="Blanchet N."/>
            <person name="Boniface M.C."/>
            <person name="Brunel D."/>
            <person name="Catrice O."/>
            <person name="Chaidir N."/>
            <person name="Claudel C."/>
            <person name="Donnadieu C."/>
            <person name="Faraut T."/>
            <person name="Fievet G."/>
            <person name="Helmstetter N."/>
            <person name="King M."/>
            <person name="Knapp S.J."/>
            <person name="Lai Z."/>
            <person name="Le Paslier M.C."/>
            <person name="Lippi Y."/>
            <person name="Lorenzon L."/>
            <person name="Mandel J.R."/>
            <person name="Marage G."/>
            <person name="Marchand G."/>
            <person name="Marquand E."/>
            <person name="Bret-Mestries E."/>
            <person name="Morien E."/>
            <person name="Nambeesan S."/>
            <person name="Nguyen T."/>
            <person name="Pegot-Espagnet P."/>
            <person name="Pouilly N."/>
            <person name="Raftis F."/>
            <person name="Sallet E."/>
            <person name="Schiex T."/>
            <person name="Thomas J."/>
            <person name="Vandecasteele C."/>
            <person name="Vares D."/>
            <person name="Vear F."/>
            <person name="Vautrin S."/>
            <person name="Crespi M."/>
            <person name="Mangin B."/>
            <person name="Burke J.M."/>
            <person name="Salse J."/>
            <person name="Munos S."/>
            <person name="Vincourt P."/>
            <person name="Rieseberg L.H."/>
            <person name="Langlade N.B."/>
        </authorList>
    </citation>
    <scope>NUCLEOTIDE SEQUENCE [LARGE SCALE GENOMIC DNA]</scope>
    <source>
        <strain evidence="3">cv. SF193</strain>
        <tissue evidence="1">Leaves</tissue>
    </source>
</reference>
<name>A0A251RN77_HELAN</name>
<dbReference type="Proteomes" id="UP000215914">
    <property type="component" value="Chromosome 17"/>
</dbReference>
<dbReference type="InParanoid" id="A0A251RN77"/>
<gene>
    <name evidence="2" type="ORF">HannXRQ_Chr17g0543161</name>
    <name evidence="1" type="ORF">HanXRQr2_Chr17g0792791</name>
</gene>
<dbReference type="EMBL" id="CM007906">
    <property type="protein sequence ID" value="OTF85737.1"/>
    <property type="molecule type" value="Genomic_DNA"/>
</dbReference>
<sequence>MALAYYQMASSRSYFEQLSEPRKKAAKIVTQRGREHCATRCKVNNKVLQTQKRVAIYQPTIWTHDFIEGLETNLSVRRNTQILGRVSVGGR</sequence>
<evidence type="ECO:0000313" key="2">
    <source>
        <dbReference type="EMBL" id="OTF85737.1"/>
    </source>
</evidence>
<dbReference type="AlphaFoldDB" id="A0A251RN77"/>
<keyword evidence="1" id="KW-0456">Lyase</keyword>
<proteinExistence type="predicted"/>
<dbReference type="EMBL" id="MNCJ02000332">
    <property type="protein sequence ID" value="KAF5754571.1"/>
    <property type="molecule type" value="Genomic_DNA"/>
</dbReference>
<keyword evidence="3" id="KW-1185">Reference proteome</keyword>
<dbReference type="GO" id="GO:0034768">
    <property type="term" value="F:(E)-beta-ocimene synthase activity"/>
    <property type="evidence" value="ECO:0007669"/>
    <property type="project" value="UniProtKB-EC"/>
</dbReference>
<dbReference type="EC" id="4.2.3.106" evidence="1"/>